<proteinExistence type="predicted"/>
<evidence type="ECO:0000256" key="4">
    <source>
        <dbReference type="ARBA" id="ARBA00022553"/>
    </source>
</evidence>
<evidence type="ECO:0000256" key="2">
    <source>
        <dbReference type="ARBA" id="ARBA00004496"/>
    </source>
</evidence>
<keyword evidence="5" id="KW-0539">Nucleus</keyword>
<feature type="region of interest" description="Disordered" evidence="6">
    <location>
        <begin position="165"/>
        <end position="355"/>
    </location>
</feature>
<feature type="compositionally biased region" description="Low complexity" evidence="6">
    <location>
        <begin position="274"/>
        <end position="289"/>
    </location>
</feature>
<dbReference type="STRING" id="471704.A0A151J413"/>
<dbReference type="GO" id="GO:0005634">
    <property type="term" value="C:nucleus"/>
    <property type="evidence" value="ECO:0007669"/>
    <property type="project" value="UniProtKB-SubCell"/>
</dbReference>
<evidence type="ECO:0000313" key="7">
    <source>
        <dbReference type="EMBL" id="KYN17185.1"/>
    </source>
</evidence>
<sequence>MLGVGVVGSPGPRTGVEVSTYGTAGVLAVESGESRELLLGRERREIKKETREKGEGERRARGTGGGGVIYWLDPGSTVSFSPALAAPTLRASQTLASVRDRDHLWSRGRSFKTKKSHLFGFALRLDFCPYCRREITPNGKAWLLRGRAEAPCSWNCPRVLKPPGGGSSDIFGAAPDETSPRRIKAHNQSQLSSALFGDTNGTDNATAAVSPRSNKPGNDSYKRLFGPPDAPSTPNARNHMRSNIPLSGGSSISSLSSGTAMSPAKSTTSSNSTSGIANGYASNGSNSSNDMTDGNPVTGMGYASESQKNGPAMQNGTASSNSSNSGEKSNDTSPATAKPPTRTRVPPGGYSSGLW</sequence>
<feature type="compositionally biased region" description="Polar residues" evidence="6">
    <location>
        <begin position="304"/>
        <end position="318"/>
    </location>
</feature>
<keyword evidence="4" id="KW-0597">Phosphoprotein</keyword>
<dbReference type="EMBL" id="KQ980211">
    <property type="protein sequence ID" value="KYN17185.1"/>
    <property type="molecule type" value="Genomic_DNA"/>
</dbReference>
<evidence type="ECO:0000256" key="5">
    <source>
        <dbReference type="ARBA" id="ARBA00023242"/>
    </source>
</evidence>
<keyword evidence="8" id="KW-1185">Reference proteome</keyword>
<gene>
    <name evidence="7" type="ORF">ALC57_10517</name>
</gene>
<reference evidence="7 8" key="1">
    <citation type="submission" date="2015-09" db="EMBL/GenBank/DDBJ databases">
        <title>Trachymyrmex cornetzi WGS genome.</title>
        <authorList>
            <person name="Nygaard S."/>
            <person name="Hu H."/>
            <person name="Boomsma J."/>
            <person name="Zhang G."/>
        </authorList>
    </citation>
    <scope>NUCLEOTIDE SEQUENCE [LARGE SCALE GENOMIC DNA]</scope>
    <source>
        <strain evidence="7">Tcor2-1</strain>
        <tissue evidence="7">Whole body</tissue>
    </source>
</reference>
<protein>
    <submittedName>
        <fullName evidence="7">Microtubule-associated protein Jupiter</fullName>
    </submittedName>
</protein>
<dbReference type="Proteomes" id="UP000078492">
    <property type="component" value="Unassembled WGS sequence"/>
</dbReference>
<organism evidence="7 8">
    <name type="scientific">Trachymyrmex cornetzi</name>
    <dbReference type="NCBI Taxonomy" id="471704"/>
    <lineage>
        <taxon>Eukaryota</taxon>
        <taxon>Metazoa</taxon>
        <taxon>Ecdysozoa</taxon>
        <taxon>Arthropoda</taxon>
        <taxon>Hexapoda</taxon>
        <taxon>Insecta</taxon>
        <taxon>Pterygota</taxon>
        <taxon>Neoptera</taxon>
        <taxon>Endopterygota</taxon>
        <taxon>Hymenoptera</taxon>
        <taxon>Apocrita</taxon>
        <taxon>Aculeata</taxon>
        <taxon>Formicoidea</taxon>
        <taxon>Formicidae</taxon>
        <taxon>Myrmicinae</taxon>
        <taxon>Trachymyrmex</taxon>
    </lineage>
</organism>
<dbReference type="GO" id="GO:0005737">
    <property type="term" value="C:cytoplasm"/>
    <property type="evidence" value="ECO:0007669"/>
    <property type="project" value="UniProtKB-SubCell"/>
</dbReference>
<evidence type="ECO:0000256" key="3">
    <source>
        <dbReference type="ARBA" id="ARBA00022490"/>
    </source>
</evidence>
<feature type="compositionally biased region" description="Polar residues" evidence="6">
    <location>
        <begin position="264"/>
        <end position="273"/>
    </location>
</feature>
<evidence type="ECO:0000256" key="1">
    <source>
        <dbReference type="ARBA" id="ARBA00004123"/>
    </source>
</evidence>
<feature type="compositionally biased region" description="Low complexity" evidence="6">
    <location>
        <begin position="246"/>
        <end position="258"/>
    </location>
</feature>
<evidence type="ECO:0000313" key="8">
    <source>
        <dbReference type="Proteomes" id="UP000078492"/>
    </source>
</evidence>
<accession>A0A151J413</accession>
<comment type="subcellular location">
    <subcellularLocation>
        <location evidence="2">Cytoplasm</location>
    </subcellularLocation>
    <subcellularLocation>
        <location evidence="1">Nucleus</location>
    </subcellularLocation>
</comment>
<name>A0A151J413_9HYME</name>
<keyword evidence="3" id="KW-0963">Cytoplasm</keyword>
<evidence type="ECO:0000256" key="6">
    <source>
        <dbReference type="SAM" id="MobiDB-lite"/>
    </source>
</evidence>
<dbReference type="InterPro" id="IPR033335">
    <property type="entry name" value="JUPITER"/>
</dbReference>
<dbReference type="AlphaFoldDB" id="A0A151J413"/>
<feature type="compositionally biased region" description="Polar residues" evidence="6">
    <location>
        <begin position="186"/>
        <end position="217"/>
    </location>
</feature>
<dbReference type="Pfam" id="PF17054">
    <property type="entry name" value="JUPITER"/>
    <property type="match status" value="1"/>
</dbReference>